<feature type="domain" description="PNPLA" evidence="2">
    <location>
        <begin position="9"/>
        <end position="275"/>
    </location>
</feature>
<protein>
    <submittedName>
        <fullName evidence="3">Patatin</fullName>
    </submittedName>
</protein>
<dbReference type="SUPFAM" id="SSF52151">
    <property type="entry name" value="FabD/lysophospholipase-like"/>
    <property type="match status" value="1"/>
</dbReference>
<geneLocation type="plasmid" evidence="3 4">
    <name>p2</name>
</geneLocation>
<evidence type="ECO:0000256" key="1">
    <source>
        <dbReference type="ARBA" id="ARBA00023098"/>
    </source>
</evidence>
<organism evidence="3 4">
    <name type="scientific">Azospirillum argentinense</name>
    <dbReference type="NCBI Taxonomy" id="2970906"/>
    <lineage>
        <taxon>Bacteria</taxon>
        <taxon>Pseudomonadati</taxon>
        <taxon>Pseudomonadota</taxon>
        <taxon>Alphaproteobacteria</taxon>
        <taxon>Rhodospirillales</taxon>
        <taxon>Azospirillaceae</taxon>
        <taxon>Azospirillum</taxon>
    </lineage>
</organism>
<gene>
    <name evidence="3" type="ORF">D3093_24355</name>
</gene>
<dbReference type="EMBL" id="CP032323">
    <property type="protein sequence ID" value="QCN98383.1"/>
    <property type="molecule type" value="Genomic_DNA"/>
</dbReference>
<evidence type="ECO:0000313" key="3">
    <source>
        <dbReference type="EMBL" id="QCN98383.1"/>
    </source>
</evidence>
<dbReference type="InterPro" id="IPR016035">
    <property type="entry name" value="Acyl_Trfase/lysoPLipase"/>
</dbReference>
<name>A0A4D8PIJ7_9PROT</name>
<dbReference type="Gene3D" id="3.40.1090.10">
    <property type="entry name" value="Cytosolic phospholipase A2 catalytic domain"/>
    <property type="match status" value="1"/>
</dbReference>
<dbReference type="AlphaFoldDB" id="A0A4D8PIJ7"/>
<keyword evidence="1" id="KW-0443">Lipid metabolism</keyword>
<evidence type="ECO:0000313" key="4">
    <source>
        <dbReference type="Proteomes" id="UP000298595"/>
    </source>
</evidence>
<dbReference type="KEGG" id="aare:D3093_24355"/>
<dbReference type="Proteomes" id="UP000298595">
    <property type="component" value="Plasmid p2"/>
</dbReference>
<reference evidence="3 4" key="1">
    <citation type="submission" date="2018-09" db="EMBL/GenBank/DDBJ databases">
        <title>Whole genome based analysis of evolution and adaptive divergence in Indian and Brazilian strains of Azospirillum brasilense.</title>
        <authorList>
            <person name="Singh C."/>
            <person name="Tripathi A.K."/>
        </authorList>
    </citation>
    <scope>NUCLEOTIDE SEQUENCE [LARGE SCALE GENOMIC DNA]</scope>
    <source>
        <strain evidence="3 4">MTCC4035</strain>
        <plasmid evidence="3 4">p2</plasmid>
    </source>
</reference>
<sequence length="427" mass="47421">MATKKVAIACQGGGTHAAFTWGVLKTILATKQRWDETPRDGDTFDIVAISGTSAGALCALAVWYGLAPNGADTACGTIGKAIERLDFLWTTFAATTPAETVHNHLVATLLGWKSQGLPLPASNPYSAVGQLGLAGLNMMGARRQYLGFPELLKDLCPHFDAIDWPRVADADIRILAGAIEVLSGNFEVFDSNKTLEQMGLRPDGREINQYDITRWRMRRAISLEGVAASGTLPEVMPAQVIPGMVFPTCVPGRTVTRNGYYWDGLYSRNPPVRDLLDARVKDEKPDEVWIVRINPQEFHPASPNIGLEDIRDRENDLAGNLSLNQELDAIMTINQWIERHGNGRPPLDTHKIVAVRTIKMTRDTAWGLKHTSKFNRSPDYFATLREEGRAVTQRWLADWRRLGEDFPRYPYDARYPEPPQPPSHGAP</sequence>
<dbReference type="InterPro" id="IPR002641">
    <property type="entry name" value="PNPLA_dom"/>
</dbReference>
<dbReference type="GO" id="GO:0006629">
    <property type="term" value="P:lipid metabolic process"/>
    <property type="evidence" value="ECO:0007669"/>
    <property type="project" value="UniProtKB-KW"/>
</dbReference>
<dbReference type="Pfam" id="PF01734">
    <property type="entry name" value="Patatin"/>
    <property type="match status" value="1"/>
</dbReference>
<dbReference type="RefSeq" id="WP_137117448.1">
    <property type="nucleotide sequence ID" value="NZ_CP032323.1"/>
</dbReference>
<keyword evidence="3" id="KW-0614">Plasmid</keyword>
<accession>A0A4D8PIJ7</accession>
<proteinExistence type="predicted"/>
<evidence type="ECO:0000259" key="2">
    <source>
        <dbReference type="Pfam" id="PF01734"/>
    </source>
</evidence>